<keyword evidence="4 6" id="KW-1133">Transmembrane helix</keyword>
<feature type="transmembrane region" description="Helical" evidence="6">
    <location>
        <begin position="117"/>
        <end position="145"/>
    </location>
</feature>
<keyword evidence="3 6" id="KW-0812">Transmembrane</keyword>
<reference evidence="7" key="1">
    <citation type="submission" date="2022-07" db="EMBL/GenBank/DDBJ databases">
        <title>Arcobacter roscoffensis sp. nov., a marine bacterium isolated from coastal seawater collected from Roscoff, France.</title>
        <authorList>
            <person name="Pascual J."/>
            <person name="Lepeaux C."/>
            <person name="Methner A."/>
            <person name="Overmann J."/>
        </authorList>
    </citation>
    <scope>NUCLEOTIDE SEQUENCE</scope>
    <source>
        <strain evidence="7">ARW1-2F2</strain>
    </source>
</reference>
<evidence type="ECO:0000256" key="6">
    <source>
        <dbReference type="SAM" id="Phobius"/>
    </source>
</evidence>
<feature type="transmembrane region" description="Helical" evidence="6">
    <location>
        <begin position="45"/>
        <end position="70"/>
    </location>
</feature>
<keyword evidence="2" id="KW-1003">Cell membrane</keyword>
<dbReference type="EMBL" id="CP100595">
    <property type="protein sequence ID" value="UTJ06137.1"/>
    <property type="molecule type" value="Genomic_DNA"/>
</dbReference>
<feature type="transmembrane region" description="Helical" evidence="6">
    <location>
        <begin position="76"/>
        <end position="96"/>
    </location>
</feature>
<name>A0ABY5E1R2_9BACT</name>
<evidence type="ECO:0000256" key="4">
    <source>
        <dbReference type="ARBA" id="ARBA00022989"/>
    </source>
</evidence>
<proteinExistence type="predicted"/>
<evidence type="ECO:0000256" key="5">
    <source>
        <dbReference type="ARBA" id="ARBA00023136"/>
    </source>
</evidence>
<dbReference type="InterPro" id="IPR001123">
    <property type="entry name" value="LeuE-type"/>
</dbReference>
<feature type="transmembrane region" description="Helical" evidence="6">
    <location>
        <begin position="12"/>
        <end position="33"/>
    </location>
</feature>
<keyword evidence="5 6" id="KW-0472">Membrane</keyword>
<dbReference type="PANTHER" id="PTHR30086">
    <property type="entry name" value="ARGININE EXPORTER PROTEIN ARGO"/>
    <property type="match status" value="1"/>
</dbReference>
<evidence type="ECO:0000313" key="7">
    <source>
        <dbReference type="EMBL" id="UTJ06137.1"/>
    </source>
</evidence>
<feature type="transmembrane region" description="Helical" evidence="6">
    <location>
        <begin position="151"/>
        <end position="176"/>
    </location>
</feature>
<dbReference type="PANTHER" id="PTHR30086:SF20">
    <property type="entry name" value="ARGININE EXPORTER PROTEIN ARGO-RELATED"/>
    <property type="match status" value="1"/>
</dbReference>
<dbReference type="PIRSF" id="PIRSF006324">
    <property type="entry name" value="LeuE"/>
    <property type="match status" value="1"/>
</dbReference>
<dbReference type="Proteomes" id="UP001060012">
    <property type="component" value="Chromosome"/>
</dbReference>
<evidence type="ECO:0000256" key="3">
    <source>
        <dbReference type="ARBA" id="ARBA00022692"/>
    </source>
</evidence>
<gene>
    <name evidence="7" type="ORF">NJU99_12915</name>
</gene>
<sequence>MIDYSLYVNEFLILAAALFIALLSPGPDFAMILKQSVSYGKRASIVSSIGIGLGVSVHVVYTLLGIGLIISKSIVLFNIVKYLGAAYLIYLGIMSLRSKGMNLQDDSSKQKENISDFKSFSMGFLCNALNPKATLFFLSMFTVVISIDTPMYIQAIYGIFCMIASIIWFVFLSLFLSHKKVRTFFNSFGVWFDRIVGVVLIGLGIKVALSK</sequence>
<evidence type="ECO:0000256" key="1">
    <source>
        <dbReference type="ARBA" id="ARBA00004651"/>
    </source>
</evidence>
<dbReference type="Pfam" id="PF01810">
    <property type="entry name" value="LysE"/>
    <property type="match status" value="1"/>
</dbReference>
<accession>A0ABY5E1R2</accession>
<keyword evidence="8" id="KW-1185">Reference proteome</keyword>
<feature type="transmembrane region" description="Helical" evidence="6">
    <location>
        <begin position="188"/>
        <end position="209"/>
    </location>
</feature>
<evidence type="ECO:0000313" key="8">
    <source>
        <dbReference type="Proteomes" id="UP001060012"/>
    </source>
</evidence>
<dbReference type="RefSeq" id="WP_254576317.1">
    <property type="nucleotide sequence ID" value="NZ_CP100595.1"/>
</dbReference>
<protein>
    <submittedName>
        <fullName evidence="7">LysE family transporter</fullName>
    </submittedName>
</protein>
<evidence type="ECO:0000256" key="2">
    <source>
        <dbReference type="ARBA" id="ARBA00022475"/>
    </source>
</evidence>
<organism evidence="7 8">
    <name type="scientific">Arcobacter roscoffensis</name>
    <dbReference type="NCBI Taxonomy" id="2961520"/>
    <lineage>
        <taxon>Bacteria</taxon>
        <taxon>Pseudomonadati</taxon>
        <taxon>Campylobacterota</taxon>
        <taxon>Epsilonproteobacteria</taxon>
        <taxon>Campylobacterales</taxon>
        <taxon>Arcobacteraceae</taxon>
        <taxon>Arcobacter</taxon>
    </lineage>
</organism>
<comment type="subcellular location">
    <subcellularLocation>
        <location evidence="1">Cell membrane</location>
        <topology evidence="1">Multi-pass membrane protein</topology>
    </subcellularLocation>
</comment>